<dbReference type="InterPro" id="IPR003018">
    <property type="entry name" value="GAF"/>
</dbReference>
<accession>A0A6M4GTS6</accession>
<evidence type="ECO:0000313" key="2">
    <source>
        <dbReference type="EMBL" id="QJR10395.1"/>
    </source>
</evidence>
<protein>
    <recommendedName>
        <fullName evidence="1">GAF domain-containing protein</fullName>
    </recommendedName>
</protein>
<feature type="domain" description="GAF" evidence="1">
    <location>
        <begin position="95"/>
        <end position="227"/>
    </location>
</feature>
<keyword evidence="3" id="KW-1185">Reference proteome</keyword>
<dbReference type="AlphaFoldDB" id="A0A6M4GTS6"/>
<organism evidence="2 3">
    <name type="scientific">Usitatibacter rugosus</name>
    <dbReference type="NCBI Taxonomy" id="2732067"/>
    <lineage>
        <taxon>Bacteria</taxon>
        <taxon>Pseudomonadati</taxon>
        <taxon>Pseudomonadota</taxon>
        <taxon>Betaproteobacteria</taxon>
        <taxon>Nitrosomonadales</taxon>
        <taxon>Usitatibacteraceae</taxon>
        <taxon>Usitatibacter</taxon>
    </lineage>
</organism>
<dbReference type="Proteomes" id="UP000501534">
    <property type="component" value="Chromosome"/>
</dbReference>
<dbReference type="EMBL" id="CP053069">
    <property type="protein sequence ID" value="QJR10395.1"/>
    <property type="molecule type" value="Genomic_DNA"/>
</dbReference>
<proteinExistence type="predicted"/>
<dbReference type="SUPFAM" id="SSF55781">
    <property type="entry name" value="GAF domain-like"/>
    <property type="match status" value="1"/>
</dbReference>
<dbReference type="KEGG" id="uru:DSM104443_01453"/>
<evidence type="ECO:0000313" key="3">
    <source>
        <dbReference type="Proteomes" id="UP000501534"/>
    </source>
</evidence>
<gene>
    <name evidence="2" type="ORF">DSM104443_01453</name>
</gene>
<dbReference type="Gene3D" id="3.30.450.40">
    <property type="match status" value="1"/>
</dbReference>
<sequence length="235" mass="25230">MGMDTNRERIAAYLRMAGLESIEGRVGDVELAIRDLLEAMTEKVDIGSAASLYTYPVPMLTEDGTCSIVDQLAPVPYDLTGILGGRSDQTTRRLALMERLIERVQETTGADWIGIYQRRANAAGIPVLVKLSYIGRPSRAEFPLTREFAERSTNATVGLTGRATVIDDVAKHVEAGGGFYVCDDGVQSEACVPVLDSTKDVAGIVDVEAKPKGFFNATRLTVIAALALVVPAVLP</sequence>
<evidence type="ECO:0000259" key="1">
    <source>
        <dbReference type="Pfam" id="PF01590"/>
    </source>
</evidence>
<reference evidence="2 3" key="1">
    <citation type="submission" date="2020-04" db="EMBL/GenBank/DDBJ databases">
        <title>Usitatibacter rugosus gen. nov., sp. nov. and Usitatibacter palustris sp. nov., novel members of Usitatibacteraceae fam. nov. within the order Nitrosomonadales isolated from soil.</title>
        <authorList>
            <person name="Huber K.J."/>
            <person name="Neumann-Schaal M."/>
            <person name="Geppert A."/>
            <person name="Luckner M."/>
            <person name="Wanner G."/>
            <person name="Overmann J."/>
        </authorList>
    </citation>
    <scope>NUCLEOTIDE SEQUENCE [LARGE SCALE GENOMIC DNA]</scope>
    <source>
        <strain evidence="2 3">0125_3</strain>
    </source>
</reference>
<dbReference type="InterPro" id="IPR029016">
    <property type="entry name" value="GAF-like_dom_sf"/>
</dbReference>
<name>A0A6M4GTS6_9PROT</name>
<dbReference type="Pfam" id="PF01590">
    <property type="entry name" value="GAF"/>
    <property type="match status" value="1"/>
</dbReference>